<dbReference type="EMBL" id="HBGA01152018">
    <property type="protein sequence ID" value="CAD9044089.1"/>
    <property type="molecule type" value="Transcribed_RNA"/>
</dbReference>
<accession>A0A7S1NUW7</accession>
<gene>
    <name evidence="2" type="ORF">EGYM00392_LOCUS55272</name>
</gene>
<reference evidence="2" key="1">
    <citation type="submission" date="2021-01" db="EMBL/GenBank/DDBJ databases">
        <authorList>
            <person name="Corre E."/>
            <person name="Pelletier E."/>
            <person name="Niang G."/>
            <person name="Scheremetjew M."/>
            <person name="Finn R."/>
            <person name="Kale V."/>
            <person name="Holt S."/>
            <person name="Cochrane G."/>
            <person name="Meng A."/>
            <person name="Brown T."/>
            <person name="Cohen L."/>
        </authorList>
    </citation>
    <scope>NUCLEOTIDE SEQUENCE</scope>
    <source>
        <strain evidence="2">NIES-381</strain>
    </source>
</reference>
<sequence length="88" mass="10085">MAHAHSSTDEDAGVDRRPPSRNRRKLRRGLTKRQLQRVEQHEQQPSKPLSKAANRRAKRAKQAADEDHQPGQRADVRPLPDIPGARWI</sequence>
<dbReference type="AlphaFoldDB" id="A0A7S1NUW7"/>
<feature type="compositionally biased region" description="Basic and acidic residues" evidence="1">
    <location>
        <begin position="62"/>
        <end position="78"/>
    </location>
</feature>
<evidence type="ECO:0000313" key="2">
    <source>
        <dbReference type="EMBL" id="CAD9044089.1"/>
    </source>
</evidence>
<evidence type="ECO:0000256" key="1">
    <source>
        <dbReference type="SAM" id="MobiDB-lite"/>
    </source>
</evidence>
<name>A0A7S1NUW7_9EUGL</name>
<feature type="compositionally biased region" description="Basic residues" evidence="1">
    <location>
        <begin position="19"/>
        <end position="35"/>
    </location>
</feature>
<feature type="region of interest" description="Disordered" evidence="1">
    <location>
        <begin position="1"/>
        <end position="88"/>
    </location>
</feature>
<protein>
    <submittedName>
        <fullName evidence="2">Uncharacterized protein</fullName>
    </submittedName>
</protein>
<organism evidence="2">
    <name type="scientific">Eutreptiella gymnastica</name>
    <dbReference type="NCBI Taxonomy" id="73025"/>
    <lineage>
        <taxon>Eukaryota</taxon>
        <taxon>Discoba</taxon>
        <taxon>Euglenozoa</taxon>
        <taxon>Euglenida</taxon>
        <taxon>Spirocuta</taxon>
        <taxon>Euglenophyceae</taxon>
        <taxon>Eutreptiales</taxon>
        <taxon>Eutreptiaceae</taxon>
        <taxon>Eutreptiella</taxon>
    </lineage>
</organism>
<proteinExistence type="predicted"/>